<evidence type="ECO:0000313" key="3">
    <source>
        <dbReference type="Proteomes" id="UP000288892"/>
    </source>
</evidence>
<reference evidence="2 3" key="1">
    <citation type="submission" date="2017-01" db="EMBL/GenBank/DDBJ databases">
        <title>The cable genome- insights into the physiology and evolution of filamentous bacteria capable of sulfide oxidation via long distance electron transfer.</title>
        <authorList>
            <person name="Schreiber L."/>
            <person name="Bjerg J.T."/>
            <person name="Boggild A."/>
            <person name="Van De Vossenberg J."/>
            <person name="Meysman F."/>
            <person name="Nielsen L.P."/>
            <person name="Schramm A."/>
            <person name="Kjeldsen K.U."/>
        </authorList>
    </citation>
    <scope>NUCLEOTIDE SEQUENCE [LARGE SCALE GENOMIC DNA]</scope>
    <source>
        <strain evidence="2">A5</strain>
    </source>
</reference>
<organism evidence="2 3">
    <name type="scientific">Candidatus Electrothrix marina</name>
    <dbReference type="NCBI Taxonomy" id="1859130"/>
    <lineage>
        <taxon>Bacteria</taxon>
        <taxon>Pseudomonadati</taxon>
        <taxon>Thermodesulfobacteriota</taxon>
        <taxon>Desulfobulbia</taxon>
        <taxon>Desulfobulbales</taxon>
        <taxon>Desulfobulbaceae</taxon>
        <taxon>Candidatus Electrothrix</taxon>
    </lineage>
</organism>
<feature type="compositionally biased region" description="Acidic residues" evidence="1">
    <location>
        <begin position="384"/>
        <end position="403"/>
    </location>
</feature>
<feature type="compositionally biased region" description="Acidic residues" evidence="1">
    <location>
        <begin position="269"/>
        <end position="305"/>
    </location>
</feature>
<feature type="region of interest" description="Disordered" evidence="1">
    <location>
        <begin position="9"/>
        <end position="327"/>
    </location>
</feature>
<protein>
    <submittedName>
        <fullName evidence="2">Uncharacterized protein</fullName>
    </submittedName>
</protein>
<name>A0A444J9Z0_9BACT</name>
<sequence>EKLNFFFELDKEEQEDLTGDRIPAAEDDDVVTAGALAESDAHDEEQGEASSEFLELDEELDEDSSELSFDDEEDFEGDIAGFSDMDDTEAVSVTADQGDKSVSDSEEEIEGLDAIFDLDDDAEGTPEFDTSSTGGPEEIPALEDEFVVSLDEEDSTDELFDFSSDSGEEKSDVSPDLAEDAESKESLFGLEEDSDKEVAAAEAELGDEFALSFGDEETSDDDFSFDSEDDVSDTSSEAVEESEVLDSFFELEEESGGESASATAVSHDEVEEEADLEDEFTLSLDDEESSDDEFSLLFDNDESGEEAVPSELSTSEEAGKAEEVEEVVDLDDEFTFFLDDEESDEDAEGFDSFLDLEEELGESFEAEKTKDVSSIEEPVEEIKLDDDELSEFSFGGDEDEVEGDTGAVVSESVSEPE</sequence>
<evidence type="ECO:0000313" key="2">
    <source>
        <dbReference type="EMBL" id="RWX49899.1"/>
    </source>
</evidence>
<feature type="non-terminal residue" evidence="2">
    <location>
        <position position="417"/>
    </location>
</feature>
<feature type="non-terminal residue" evidence="2">
    <location>
        <position position="1"/>
    </location>
</feature>
<gene>
    <name evidence="2" type="ORF">VU01_14371</name>
</gene>
<keyword evidence="3" id="KW-1185">Reference proteome</keyword>
<dbReference type="AlphaFoldDB" id="A0A444J9Z0"/>
<dbReference type="Proteomes" id="UP000288892">
    <property type="component" value="Unassembled WGS sequence"/>
</dbReference>
<accession>A0A444J9Z0</accession>
<feature type="compositionally biased region" description="Acidic residues" evidence="1">
    <location>
        <begin position="140"/>
        <end position="160"/>
    </location>
</feature>
<feature type="compositionally biased region" description="Acidic residues" evidence="1">
    <location>
        <begin position="214"/>
        <end position="256"/>
    </location>
</feature>
<feature type="region of interest" description="Disordered" evidence="1">
    <location>
        <begin position="384"/>
        <end position="417"/>
    </location>
</feature>
<dbReference type="EMBL" id="MTKS01000437">
    <property type="protein sequence ID" value="RWX49899.1"/>
    <property type="molecule type" value="Genomic_DNA"/>
</dbReference>
<evidence type="ECO:0000256" key="1">
    <source>
        <dbReference type="SAM" id="MobiDB-lite"/>
    </source>
</evidence>
<proteinExistence type="predicted"/>
<comment type="caution">
    <text evidence="2">The sequence shown here is derived from an EMBL/GenBank/DDBJ whole genome shotgun (WGS) entry which is preliminary data.</text>
</comment>
<feature type="compositionally biased region" description="Acidic residues" evidence="1">
    <location>
        <begin position="104"/>
        <end position="126"/>
    </location>
</feature>
<feature type="compositionally biased region" description="Acidic residues" evidence="1">
    <location>
        <begin position="54"/>
        <end position="77"/>
    </location>
</feature>